<organism evidence="1 2">
    <name type="scientific">Clostridium beijerinckii</name>
    <name type="common">Clostridium MP</name>
    <dbReference type="NCBI Taxonomy" id="1520"/>
    <lineage>
        <taxon>Bacteria</taxon>
        <taxon>Bacillati</taxon>
        <taxon>Bacillota</taxon>
        <taxon>Clostridia</taxon>
        <taxon>Eubacteriales</taxon>
        <taxon>Clostridiaceae</taxon>
        <taxon>Clostridium</taxon>
    </lineage>
</organism>
<name>A0A1S8S2P2_CLOBE</name>
<dbReference type="EMBL" id="LZZI01000068">
    <property type="protein sequence ID" value="OOM59733.1"/>
    <property type="molecule type" value="Genomic_DNA"/>
</dbReference>
<dbReference type="Pfam" id="PF20012">
    <property type="entry name" value="GAP1-N1"/>
    <property type="match status" value="1"/>
</dbReference>
<gene>
    <name evidence="1" type="ORF">CLBCK_33230</name>
</gene>
<protein>
    <submittedName>
        <fullName evidence="1">Uncharacterized protein</fullName>
    </submittedName>
</protein>
<dbReference type="Proteomes" id="UP000190973">
    <property type="component" value="Unassembled WGS sequence"/>
</dbReference>
<dbReference type="RefSeq" id="WP_077839733.1">
    <property type="nucleotide sequence ID" value="NZ_JABTAE010000001.1"/>
</dbReference>
<reference evidence="1 2" key="1">
    <citation type="submission" date="2016-05" db="EMBL/GenBank/DDBJ databases">
        <title>Microbial solvent formation.</title>
        <authorList>
            <person name="Poehlein A."/>
            <person name="Montoya Solano J.D."/>
            <person name="Flitsch S."/>
            <person name="Krabben P."/>
            <person name="Duerre P."/>
            <person name="Daniel R."/>
        </authorList>
    </citation>
    <scope>NUCLEOTIDE SEQUENCE [LARGE SCALE GENOMIC DNA]</scope>
    <source>
        <strain evidence="1 2">DSM 53</strain>
    </source>
</reference>
<evidence type="ECO:0000313" key="1">
    <source>
        <dbReference type="EMBL" id="OOM59733.1"/>
    </source>
</evidence>
<accession>A0A1S8S2P2</accession>
<evidence type="ECO:0000313" key="2">
    <source>
        <dbReference type="Proteomes" id="UP000190973"/>
    </source>
</evidence>
<proteinExistence type="predicted"/>
<comment type="caution">
    <text evidence="1">The sequence shown here is derived from an EMBL/GenBank/DDBJ whole genome shotgun (WGS) entry which is preliminary data.</text>
</comment>
<sequence>MDRYVKIEQMLNGYQKGHCKIASSIKLSLNDENIINILSDVSGMSSNIEWESYITGYPLENQNIYVFAKTWTAKEMKRPGCVWTHSLLIDIDELKYIKSANAILKSFKYPSNSKHDYYENEIFLDTNENNEYENLRFDKKQYEYIVYTMLSNDNSVIIENDKSDDYAKIIIDILIQQNKVFLNQFSFCTKSFNSRKLNRQDFSYQIVPQNLGNRVIREISEKTVFYKDIEYIEQLPKWVNLITIDFINHNMDNFECYKKLYGSLFETRKYFNKFAKMFYAFNNSNINKSFLSYMNAVRTVFKDEYEEISYKTIEIICNNHNMQWFNNRNISELCLELVDDNEFFIENSNRIISYLRDILYDEYRDSIYTYFKKSSNDSLNDFGSLLVNELLGKIKVEDFAKVSNMEFDVSLILIKANSNLICCRDIWKQSIEYQIGLISQLDINSIEFDFESFVNQLILNCDNEIADKVFEIAGDKLVEEIWNWCRFNQFSCELLYKWVDYLLYNVKQCLEQVSEINNRDFVFLILSKINTYHIDLNSINPQIWLTIFRNNRFGEWTEKENEVAILYLPIVLKVGLKFPNDMVNFCFNIVNNLLATDKINGEEWRKVDSLLPQTPLIGNWDKCKRLKKAFKYKGYMV</sequence>
<dbReference type="AlphaFoldDB" id="A0A1S8S2P2"/>